<evidence type="ECO:0000259" key="16">
    <source>
        <dbReference type="Pfam" id="PF00745"/>
    </source>
</evidence>
<dbReference type="SUPFAM" id="SSF69742">
    <property type="entry name" value="Glutamyl tRNA-reductase catalytic, N-terminal domain"/>
    <property type="match status" value="1"/>
</dbReference>
<feature type="compositionally biased region" description="Basic and acidic residues" evidence="15">
    <location>
        <begin position="427"/>
        <end position="451"/>
    </location>
</feature>
<name>A0A2R6XXL7_9BACL</name>
<evidence type="ECO:0000256" key="1">
    <source>
        <dbReference type="ARBA" id="ARBA00005059"/>
    </source>
</evidence>
<dbReference type="GO" id="GO:0050661">
    <property type="term" value="F:NADP binding"/>
    <property type="evidence" value="ECO:0007669"/>
    <property type="project" value="InterPro"/>
</dbReference>
<evidence type="ECO:0000256" key="15">
    <source>
        <dbReference type="SAM" id="MobiDB-lite"/>
    </source>
</evidence>
<dbReference type="GO" id="GO:0008883">
    <property type="term" value="F:glutamyl-tRNA reductase activity"/>
    <property type="evidence" value="ECO:0007669"/>
    <property type="project" value="UniProtKB-UniRule"/>
</dbReference>
<evidence type="ECO:0000256" key="12">
    <source>
        <dbReference type="PIRSR" id="PIRSR000445-3"/>
    </source>
</evidence>
<evidence type="ECO:0000256" key="2">
    <source>
        <dbReference type="ARBA" id="ARBA00005916"/>
    </source>
</evidence>
<evidence type="ECO:0000256" key="5">
    <source>
        <dbReference type="ARBA" id="ARBA00023002"/>
    </source>
</evidence>
<feature type="domain" description="Glutamyl-tRNA reductase N-terminal" evidence="18">
    <location>
        <begin position="6"/>
        <end position="156"/>
    </location>
</feature>
<comment type="subunit">
    <text evidence="9">Homodimer.</text>
</comment>
<dbReference type="InterPro" id="IPR036343">
    <property type="entry name" value="GluRdtase_N_sf"/>
</dbReference>
<feature type="binding site" evidence="9 11">
    <location>
        <begin position="49"/>
        <end position="52"/>
    </location>
    <ligand>
        <name>substrate</name>
    </ligand>
</feature>
<evidence type="ECO:0000256" key="10">
    <source>
        <dbReference type="PIRSR" id="PIRSR000445-1"/>
    </source>
</evidence>
<dbReference type="InterPro" id="IPR015896">
    <property type="entry name" value="4pyrrol_synth_GluRdtase_dimer"/>
</dbReference>
<keyword evidence="6 9" id="KW-0627">Porphyrin biosynthesis</keyword>
<evidence type="ECO:0000256" key="9">
    <source>
        <dbReference type="HAMAP-Rule" id="MF_00087"/>
    </source>
</evidence>
<reference evidence="20" key="1">
    <citation type="journal article" date="2018" name="Sci. Rep.">
        <title>Lignite coal burning seam in the remote Altai Mountains harbors a hydrogen-driven thermophilic microbial community.</title>
        <authorList>
            <person name="Kadnikov V.V."/>
            <person name="Mardanov A.V."/>
            <person name="Ivasenko D.A."/>
            <person name="Antsiferov D.V."/>
            <person name="Beletsky A.V."/>
            <person name="Karnachuk O.V."/>
            <person name="Ravin N.V."/>
        </authorList>
    </citation>
    <scope>NUCLEOTIDE SEQUENCE [LARGE SCALE GENOMIC DNA]</scope>
</reference>
<feature type="binding site" evidence="9 11">
    <location>
        <begin position="116"/>
        <end position="118"/>
    </location>
    <ligand>
        <name>substrate</name>
    </ligand>
</feature>
<proteinExistence type="inferred from homology"/>
<feature type="site" description="Important for activity" evidence="9 13">
    <location>
        <position position="101"/>
    </location>
</feature>
<dbReference type="Gene3D" id="3.30.460.30">
    <property type="entry name" value="Glutamyl-tRNA reductase, N-terminal domain"/>
    <property type="match status" value="1"/>
</dbReference>
<keyword evidence="4 9" id="KW-0521">NADP</keyword>
<dbReference type="AlphaFoldDB" id="A0A2R6XXL7"/>
<accession>A0A2R6XXL7</accession>
<evidence type="ECO:0000256" key="14">
    <source>
        <dbReference type="RuleBase" id="RU000584"/>
    </source>
</evidence>
<evidence type="ECO:0000313" key="19">
    <source>
        <dbReference type="EMBL" id="PTQ55165.1"/>
    </source>
</evidence>
<dbReference type="InterPro" id="IPR036453">
    <property type="entry name" value="GluRdtase_dimer_dom_sf"/>
</dbReference>
<evidence type="ECO:0000259" key="18">
    <source>
        <dbReference type="Pfam" id="PF05201"/>
    </source>
</evidence>
<feature type="active site" description="Nucleophile" evidence="9 10">
    <location>
        <position position="50"/>
    </location>
</feature>
<dbReference type="PIRSF" id="PIRSF000445">
    <property type="entry name" value="4pyrrol_synth_GluRdtase"/>
    <property type="match status" value="1"/>
</dbReference>
<comment type="caution">
    <text evidence="19">The sequence shown here is derived from an EMBL/GenBank/DDBJ whole genome shotgun (WGS) entry which is preliminary data.</text>
</comment>
<evidence type="ECO:0000313" key="20">
    <source>
        <dbReference type="Proteomes" id="UP000244338"/>
    </source>
</evidence>
<feature type="domain" description="Quinate/shikimate 5-dehydrogenase/glutamyl-tRNA reductase" evidence="17">
    <location>
        <begin position="174"/>
        <end position="304"/>
    </location>
</feature>
<dbReference type="GO" id="GO:0019353">
    <property type="term" value="P:protoporphyrinogen IX biosynthetic process from glutamate"/>
    <property type="evidence" value="ECO:0007669"/>
    <property type="project" value="TreeGrafter"/>
</dbReference>
<sequence length="463" mass="52409">MHIVVVGLNDKTAPVALRERCTFLPHQLDEALVTLKELSSVVEAVLLTTCNRTEVYLLTDRAKTKSAIELSMQWMSRWFGMPEERFKNHLYIYEDEQAERHLFRVAAGLDSMITGETQILGQVKDAWEFARAHKTSGKILNNLFKQAITFAKRVHHAYGLNDAPVSVAYAASVLTKKLFEDLKGKQVLILGAGETGTLVAQHFQSLGASLTIANRTLEHARRLAGEVGGRYRTLDDIPELLDEADIVIGTTSSPKPLVTASMVRTQAARRSRPLVLLDLALPRDIEPVSMEMVYAYDLDDFKKIVDDHLTARKKLAEVIETRIDEEIIAFLEWLETLKVVPVLAALQEKGQSLKERSMRSLENKLPDLDERSRRLIEKYMKNLVNQLLQDPIIKLKETAGTRDGEMLVRATEMLFNLAPDDSEQEEEANKERVSYEHRQRPSEETVKKAAERVRDHAGVVTFI</sequence>
<dbReference type="Proteomes" id="UP000244338">
    <property type="component" value="Unassembled WGS sequence"/>
</dbReference>
<evidence type="ECO:0000256" key="8">
    <source>
        <dbReference type="ARBA" id="ARBA00068659"/>
    </source>
</evidence>
<comment type="miscellaneous">
    <text evidence="9">During catalysis, the active site Cys acts as a nucleophile attacking the alpha-carbonyl group of tRNA-bound glutamate with the formation of a thioester intermediate between enzyme and glutamate, and the concomitant release of tRNA(Glu). The thioester intermediate is finally reduced by direct hydride transfer from NADPH, to form the product GSA.</text>
</comment>
<dbReference type="SUPFAM" id="SSF51735">
    <property type="entry name" value="NAD(P)-binding Rossmann-fold domains"/>
    <property type="match status" value="1"/>
</dbReference>
<evidence type="ECO:0000259" key="17">
    <source>
        <dbReference type="Pfam" id="PF01488"/>
    </source>
</evidence>
<keyword evidence="5 9" id="KW-0560">Oxidoreductase</keyword>
<feature type="binding site" evidence="9 12">
    <location>
        <begin position="191"/>
        <end position="196"/>
    </location>
    <ligand>
        <name>NADP(+)</name>
        <dbReference type="ChEBI" id="CHEBI:58349"/>
    </ligand>
</feature>
<evidence type="ECO:0000256" key="11">
    <source>
        <dbReference type="PIRSR" id="PIRSR000445-2"/>
    </source>
</evidence>
<dbReference type="InterPro" id="IPR015895">
    <property type="entry name" value="4pyrrol_synth_GluRdtase_N"/>
</dbReference>
<feature type="region of interest" description="Disordered" evidence="15">
    <location>
        <begin position="418"/>
        <end position="451"/>
    </location>
</feature>
<dbReference type="NCBIfam" id="TIGR01035">
    <property type="entry name" value="hemA"/>
    <property type="match status" value="1"/>
</dbReference>
<dbReference type="CDD" id="cd05213">
    <property type="entry name" value="NAD_bind_Glutamyl_tRNA_reduct"/>
    <property type="match status" value="1"/>
</dbReference>
<comment type="domain">
    <text evidence="9">Possesses an unusual extended V-shaped dimeric structure with each monomer consisting of three distinct domains arranged along a curved 'spinal' alpha-helix. The N-terminal catalytic domain specifically recognizes the glutamate moiety of the substrate. The second domain is the NADPH-binding domain, and the third C-terminal domain is responsible for dimerization.</text>
</comment>
<comment type="function">
    <text evidence="9">Catalyzes the NADPH-dependent reduction of glutamyl-tRNA(Glu) to glutamate 1-semialdehyde (GSA).</text>
</comment>
<evidence type="ECO:0000256" key="13">
    <source>
        <dbReference type="PIRSR" id="PIRSR000445-4"/>
    </source>
</evidence>
<dbReference type="Pfam" id="PF00745">
    <property type="entry name" value="GlutR_dimer"/>
    <property type="match status" value="1"/>
</dbReference>
<dbReference type="EMBL" id="PEBX01000176">
    <property type="protein sequence ID" value="PTQ55165.1"/>
    <property type="molecule type" value="Genomic_DNA"/>
</dbReference>
<organism evidence="19 20">
    <name type="scientific">Candidatus Carbonibacillus altaicus</name>
    <dbReference type="NCBI Taxonomy" id="2163959"/>
    <lineage>
        <taxon>Bacteria</taxon>
        <taxon>Bacillati</taxon>
        <taxon>Bacillota</taxon>
        <taxon>Bacilli</taxon>
        <taxon>Bacillales</taxon>
        <taxon>Candidatus Carbonibacillus</taxon>
    </lineage>
</organism>
<dbReference type="UniPathway" id="UPA00251">
    <property type="reaction ID" value="UER00316"/>
</dbReference>
<dbReference type="InterPro" id="IPR000343">
    <property type="entry name" value="4pyrrol_synth_GluRdtase"/>
</dbReference>
<dbReference type="InterPro" id="IPR036291">
    <property type="entry name" value="NAD(P)-bd_dom_sf"/>
</dbReference>
<dbReference type="HAMAP" id="MF_00087">
    <property type="entry name" value="Glu_tRNA_reductase"/>
    <property type="match status" value="1"/>
</dbReference>
<dbReference type="Pfam" id="PF05201">
    <property type="entry name" value="GlutR_N"/>
    <property type="match status" value="1"/>
</dbReference>
<dbReference type="FunFam" id="3.30.460.30:FF:000001">
    <property type="entry name" value="Glutamyl-tRNA reductase"/>
    <property type="match status" value="1"/>
</dbReference>
<dbReference type="SUPFAM" id="SSF69075">
    <property type="entry name" value="Glutamyl tRNA-reductase dimerization domain"/>
    <property type="match status" value="1"/>
</dbReference>
<evidence type="ECO:0000256" key="6">
    <source>
        <dbReference type="ARBA" id="ARBA00023244"/>
    </source>
</evidence>
<evidence type="ECO:0000256" key="7">
    <source>
        <dbReference type="ARBA" id="ARBA00047464"/>
    </source>
</evidence>
<comment type="similarity">
    <text evidence="2 9 14">Belongs to the glutamyl-tRNA reductase family.</text>
</comment>
<dbReference type="PANTHER" id="PTHR43013">
    <property type="entry name" value="GLUTAMYL-TRNA REDUCTASE"/>
    <property type="match status" value="1"/>
</dbReference>
<comment type="pathway">
    <text evidence="1 9 14">Porphyrin-containing compound metabolism; protoporphyrin-IX biosynthesis; 5-aminolevulinate from L-glutamyl-tRNA(Glu): step 1/2.</text>
</comment>
<evidence type="ECO:0000256" key="3">
    <source>
        <dbReference type="ARBA" id="ARBA00012970"/>
    </source>
</evidence>
<dbReference type="InterPro" id="IPR006151">
    <property type="entry name" value="Shikm_DH/Glu-tRNA_Rdtase"/>
</dbReference>
<dbReference type="PANTHER" id="PTHR43013:SF1">
    <property type="entry name" value="GLUTAMYL-TRNA REDUCTASE"/>
    <property type="match status" value="1"/>
</dbReference>
<feature type="domain" description="Tetrapyrrole biosynthesis glutamyl-tRNA reductase dimerisation" evidence="16">
    <location>
        <begin position="320"/>
        <end position="417"/>
    </location>
</feature>
<gene>
    <name evidence="9" type="primary">hemA</name>
    <name evidence="19" type="ORF">BSOLF_0060</name>
</gene>
<feature type="binding site" evidence="9 11">
    <location>
        <position position="111"/>
    </location>
    <ligand>
        <name>substrate</name>
    </ligand>
</feature>
<dbReference type="EC" id="1.2.1.70" evidence="3 9"/>
<protein>
    <recommendedName>
        <fullName evidence="8 9">Glutamyl-tRNA reductase</fullName>
        <shortName evidence="9">GluTR</shortName>
        <ecNumber evidence="3 9">1.2.1.70</ecNumber>
    </recommendedName>
</protein>
<dbReference type="FunFam" id="3.40.50.720:FF:000031">
    <property type="entry name" value="Glutamyl-tRNA reductase"/>
    <property type="match status" value="1"/>
</dbReference>
<evidence type="ECO:0000256" key="4">
    <source>
        <dbReference type="ARBA" id="ARBA00022857"/>
    </source>
</evidence>
<dbReference type="Pfam" id="PF01488">
    <property type="entry name" value="Shikimate_DH"/>
    <property type="match status" value="1"/>
</dbReference>
<dbReference type="Gene3D" id="3.40.50.720">
    <property type="entry name" value="NAD(P)-binding Rossmann-like Domain"/>
    <property type="match status" value="1"/>
</dbReference>
<comment type="catalytic activity">
    <reaction evidence="7 9 14">
        <text>(S)-4-amino-5-oxopentanoate + tRNA(Glu) + NADP(+) = L-glutamyl-tRNA(Glu) + NADPH + H(+)</text>
        <dbReference type="Rhea" id="RHEA:12344"/>
        <dbReference type="Rhea" id="RHEA-COMP:9663"/>
        <dbReference type="Rhea" id="RHEA-COMP:9680"/>
        <dbReference type="ChEBI" id="CHEBI:15378"/>
        <dbReference type="ChEBI" id="CHEBI:57501"/>
        <dbReference type="ChEBI" id="CHEBI:57783"/>
        <dbReference type="ChEBI" id="CHEBI:58349"/>
        <dbReference type="ChEBI" id="CHEBI:78442"/>
        <dbReference type="ChEBI" id="CHEBI:78520"/>
        <dbReference type="EC" id="1.2.1.70"/>
    </reaction>
</comment>
<feature type="binding site" evidence="9 11">
    <location>
        <position position="122"/>
    </location>
    <ligand>
        <name>substrate</name>
    </ligand>
</feature>